<protein>
    <submittedName>
        <fullName evidence="1">Uncharacterized protein</fullName>
    </submittedName>
</protein>
<dbReference type="EMBL" id="CM001889">
    <property type="protein sequence ID" value="EOY44885.1"/>
    <property type="molecule type" value="Genomic_DNA"/>
</dbReference>
<dbReference type="Proteomes" id="UP000014062">
    <property type="component" value="Chromosome"/>
</dbReference>
<sequence>MATVEDGRGITTVYGYASRDRMREVSATNFPVTYSGSVKEHVSGREEPSVPGCPCRRDRCVQGRRGCGRLPCDDRRLGGFMPGTR</sequence>
<gene>
    <name evidence="1" type="ORF">SLI_0166</name>
</gene>
<accession>A0A7U9DMD2</accession>
<evidence type="ECO:0000313" key="1">
    <source>
        <dbReference type="EMBL" id="EOY44885.1"/>
    </source>
</evidence>
<evidence type="ECO:0000313" key="2">
    <source>
        <dbReference type="Proteomes" id="UP000014062"/>
    </source>
</evidence>
<proteinExistence type="predicted"/>
<name>A0A7U9DMD2_STRLI</name>
<organism evidence="1 2">
    <name type="scientific">Streptomyces lividans 1326</name>
    <dbReference type="NCBI Taxonomy" id="1200984"/>
    <lineage>
        <taxon>Bacteria</taxon>
        <taxon>Bacillati</taxon>
        <taxon>Actinomycetota</taxon>
        <taxon>Actinomycetes</taxon>
        <taxon>Kitasatosporales</taxon>
        <taxon>Streptomycetaceae</taxon>
        <taxon>Streptomyces</taxon>
    </lineage>
</organism>
<reference evidence="2" key="1">
    <citation type="journal article" date="2013" name="Genome Biol. Evol.">
        <title>The genome sequence of Streptomyces lividans 66 reveals a novel tRNA-dependent peptide biosynthetic system within a metal-related genomic island.</title>
        <authorList>
            <person name="Cruz-Morales P."/>
            <person name="Vijgenboom E."/>
            <person name="Iruegas-Bocardo F."/>
            <person name="Girard G."/>
            <person name="Yanez-Guerra L.A."/>
            <person name="Ramos-Aboites H.E."/>
            <person name="Pernodet J.L."/>
            <person name="Anne J."/>
            <person name="van Wezel G.P."/>
            <person name="Barona-Gomez F."/>
        </authorList>
    </citation>
    <scope>NUCLEOTIDE SEQUENCE [LARGE SCALE GENOMIC DNA]</scope>
    <source>
        <strain evidence="2">1326</strain>
    </source>
</reference>
<dbReference type="AlphaFoldDB" id="A0A7U9DMD2"/>